<dbReference type="GO" id="GO:0008830">
    <property type="term" value="F:dTDP-4-dehydrorhamnose 3,5-epimerase activity"/>
    <property type="evidence" value="ECO:0007669"/>
    <property type="project" value="InterPro"/>
</dbReference>
<evidence type="ECO:0000313" key="4">
    <source>
        <dbReference type="EMBL" id="ANI93316.1"/>
    </source>
</evidence>
<dbReference type="PANTHER" id="PTHR21047">
    <property type="entry name" value="DTDP-6-DEOXY-D-GLUCOSE-3,5 EPIMERASE"/>
    <property type="match status" value="1"/>
</dbReference>
<dbReference type="InterPro" id="IPR011051">
    <property type="entry name" value="RmlC_Cupin_sf"/>
</dbReference>
<comment type="similarity">
    <text evidence="1">Belongs to the dTDP-4-dehydrorhamnose 3,5-epimerase family.</text>
</comment>
<organism evidence="4 5">
    <name type="scientific">Dietzia timorensis</name>
    <dbReference type="NCBI Taxonomy" id="499555"/>
    <lineage>
        <taxon>Bacteria</taxon>
        <taxon>Bacillati</taxon>
        <taxon>Actinomycetota</taxon>
        <taxon>Actinomycetes</taxon>
        <taxon>Mycobacteriales</taxon>
        <taxon>Dietziaceae</taxon>
        <taxon>Dietzia</taxon>
    </lineage>
</organism>
<proteinExistence type="inferred from homology"/>
<feature type="site" description="Participates in a stacking interaction with the thymidine ring of dTDP-4-oxo-6-deoxyglucose" evidence="3">
    <location>
        <position position="141"/>
    </location>
</feature>
<keyword evidence="5" id="KW-1185">Reference proteome</keyword>
<dbReference type="STRING" id="499555.BJL86_2556"/>
<dbReference type="Pfam" id="PF00908">
    <property type="entry name" value="dTDP_sugar_isom"/>
    <property type="match status" value="1"/>
</dbReference>
<dbReference type="CDD" id="cd00438">
    <property type="entry name" value="cupin_RmlC"/>
    <property type="match status" value="1"/>
</dbReference>
<reference evidence="4 5" key="1">
    <citation type="submission" date="2016-06" db="EMBL/GenBank/DDBJ databases">
        <title>Complete genome sequence of a saline-alkali tolerant type strain Dietzia timorensis ID05-A0528T.</title>
        <authorList>
            <person name="Wu X."/>
        </authorList>
    </citation>
    <scope>NUCLEOTIDE SEQUENCE [LARGE SCALE GENOMIC DNA]</scope>
    <source>
        <strain evidence="4 5">ID05-A0528</strain>
    </source>
</reference>
<dbReference type="KEGG" id="dtm:BJL86_2556"/>
<evidence type="ECO:0000313" key="5">
    <source>
        <dbReference type="Proteomes" id="UP000186104"/>
    </source>
</evidence>
<evidence type="ECO:0000256" key="3">
    <source>
        <dbReference type="PIRSR" id="PIRSR600888-3"/>
    </source>
</evidence>
<dbReference type="AlphaFoldDB" id="A0A173LM27"/>
<accession>A0A173LM27</accession>
<evidence type="ECO:0000256" key="1">
    <source>
        <dbReference type="ARBA" id="ARBA00010154"/>
    </source>
</evidence>
<protein>
    <submittedName>
        <fullName evidence="4">dTDP-4-dehydrorhamnose 3,5-epimerase</fullName>
    </submittedName>
</protein>
<name>A0A173LM27_9ACTN</name>
<evidence type="ECO:0000256" key="2">
    <source>
        <dbReference type="PIRSR" id="PIRSR600888-1"/>
    </source>
</evidence>
<dbReference type="OrthoDB" id="9800680at2"/>
<dbReference type="GO" id="GO:0000271">
    <property type="term" value="P:polysaccharide biosynthetic process"/>
    <property type="evidence" value="ECO:0007669"/>
    <property type="project" value="TreeGrafter"/>
</dbReference>
<dbReference type="Gene3D" id="2.60.120.10">
    <property type="entry name" value="Jelly Rolls"/>
    <property type="match status" value="1"/>
</dbReference>
<feature type="active site" description="Proton acceptor" evidence="2">
    <location>
        <position position="65"/>
    </location>
</feature>
<dbReference type="GO" id="GO:0005829">
    <property type="term" value="C:cytosol"/>
    <property type="evidence" value="ECO:0007669"/>
    <property type="project" value="TreeGrafter"/>
</dbReference>
<dbReference type="PANTHER" id="PTHR21047:SF2">
    <property type="entry name" value="THYMIDINE DIPHOSPHO-4-KETO-RHAMNOSE 3,5-EPIMERASE"/>
    <property type="match status" value="1"/>
</dbReference>
<dbReference type="EMBL" id="CP015961">
    <property type="protein sequence ID" value="ANI93316.1"/>
    <property type="molecule type" value="Genomic_DNA"/>
</dbReference>
<gene>
    <name evidence="4" type="ORF">BJL86_2556</name>
</gene>
<feature type="active site" description="Proton donor" evidence="2">
    <location>
        <position position="135"/>
    </location>
</feature>
<dbReference type="InterPro" id="IPR000888">
    <property type="entry name" value="RmlC-like"/>
</dbReference>
<dbReference type="SUPFAM" id="SSF51182">
    <property type="entry name" value="RmlC-like cupins"/>
    <property type="match status" value="1"/>
</dbReference>
<dbReference type="RefSeq" id="WP_067476599.1">
    <property type="nucleotide sequence ID" value="NZ_CP015961.1"/>
</dbReference>
<dbReference type="Proteomes" id="UP000186104">
    <property type="component" value="Chromosome"/>
</dbReference>
<dbReference type="InterPro" id="IPR014710">
    <property type="entry name" value="RmlC-like_jellyroll"/>
</dbReference>
<sequence length="204" mass="21948">MAQLESRSLHIPGAWELFPAIYDDARGIFLETFSAPRLAEAIGVDFRVAQSNLSVSREGALRGLHFADVPPGQAKLVTAVRGTAFDVIVDIRTGSPTYGDVVSVTLDSERRNSVYLAEGLAHGFLALEPDTAVSYLVSAAYNPGAEHGIDPFDPALGIEWPAMSLDGSVLDYELSEKDRGAPSLEDMAAEGRLPTWAEAKKYLP</sequence>
<dbReference type="GO" id="GO:0019305">
    <property type="term" value="P:dTDP-rhamnose biosynthetic process"/>
    <property type="evidence" value="ECO:0007669"/>
    <property type="project" value="TreeGrafter"/>
</dbReference>